<proteinExistence type="predicted"/>
<protein>
    <submittedName>
        <fullName evidence="2">Uncharacterized protein</fullName>
    </submittedName>
</protein>
<feature type="region of interest" description="Disordered" evidence="1">
    <location>
        <begin position="1"/>
        <end position="22"/>
    </location>
</feature>
<evidence type="ECO:0000313" key="3">
    <source>
        <dbReference type="Proteomes" id="UP000078576"/>
    </source>
</evidence>
<dbReference type="Proteomes" id="UP000078576">
    <property type="component" value="Unassembled WGS sequence"/>
</dbReference>
<name>A0A194V661_CYTMA</name>
<evidence type="ECO:0000313" key="2">
    <source>
        <dbReference type="EMBL" id="KUI59452.1"/>
    </source>
</evidence>
<accession>A0A194V661</accession>
<sequence length="166" mass="18575">MDASFGGSNGISVGTMRPSITSKGSGQPWWASMDAMASPMAMENLTIIITSPIITRLTITSLTTTSFITSLITSLTITIVRDTGKDPRTLAEMASCRGERDHWRICAMNRTLEWKQKMPETVNKTLIWPSWLLTGLLRFSSSMARRKRHTEYYGIIIALFPGLEER</sequence>
<dbReference type="EMBL" id="KN714730">
    <property type="protein sequence ID" value="KUI59452.1"/>
    <property type="molecule type" value="Genomic_DNA"/>
</dbReference>
<dbReference type="AlphaFoldDB" id="A0A194V661"/>
<evidence type="ECO:0000256" key="1">
    <source>
        <dbReference type="SAM" id="MobiDB-lite"/>
    </source>
</evidence>
<organism evidence="2 3">
    <name type="scientific">Cytospora mali</name>
    <name type="common">Apple Valsa canker fungus</name>
    <name type="synonym">Valsa mali</name>
    <dbReference type="NCBI Taxonomy" id="578113"/>
    <lineage>
        <taxon>Eukaryota</taxon>
        <taxon>Fungi</taxon>
        <taxon>Dikarya</taxon>
        <taxon>Ascomycota</taxon>
        <taxon>Pezizomycotina</taxon>
        <taxon>Sordariomycetes</taxon>
        <taxon>Sordariomycetidae</taxon>
        <taxon>Diaporthales</taxon>
        <taxon>Cytosporaceae</taxon>
        <taxon>Cytospora</taxon>
    </lineage>
</organism>
<keyword evidence="3" id="KW-1185">Reference proteome</keyword>
<gene>
    <name evidence="2" type="ORF">VP1G_11105</name>
</gene>
<reference evidence="3" key="1">
    <citation type="submission" date="2014-12" db="EMBL/GenBank/DDBJ databases">
        <title>Genome Sequence of Valsa Canker Pathogens Uncovers a Specific Adaption of Colonization on Woody Bark.</title>
        <authorList>
            <person name="Yin Z."/>
            <person name="Liu H."/>
            <person name="Gao X."/>
            <person name="Li Z."/>
            <person name="Song N."/>
            <person name="Ke X."/>
            <person name="Dai Q."/>
            <person name="Wu Y."/>
            <person name="Sun Y."/>
            <person name="Xu J.-R."/>
            <person name="Kang Z.K."/>
            <person name="Wang L."/>
            <person name="Huang L."/>
        </authorList>
    </citation>
    <scope>NUCLEOTIDE SEQUENCE [LARGE SCALE GENOMIC DNA]</scope>
    <source>
        <strain evidence="3">SXYL134</strain>
    </source>
</reference>